<keyword evidence="5 6" id="KW-0411">Iron-sulfur</keyword>
<dbReference type="CDD" id="cd01335">
    <property type="entry name" value="Radical_SAM"/>
    <property type="match status" value="1"/>
</dbReference>
<name>A0A8G0ZYQ4_9EURY</name>
<dbReference type="InterPro" id="IPR013785">
    <property type="entry name" value="Aldolase_TIM"/>
</dbReference>
<dbReference type="InterPro" id="IPR016431">
    <property type="entry name" value="Pyrv-formate_lyase-activ_prd"/>
</dbReference>
<dbReference type="SFLD" id="SFLDS00029">
    <property type="entry name" value="Radical_SAM"/>
    <property type="match status" value="1"/>
</dbReference>
<dbReference type="GO" id="GO:0046872">
    <property type="term" value="F:metal ion binding"/>
    <property type="evidence" value="ECO:0007669"/>
    <property type="project" value="UniProtKB-KW"/>
</dbReference>
<dbReference type="PANTHER" id="PTHR30352">
    <property type="entry name" value="PYRUVATE FORMATE-LYASE-ACTIVATING ENZYME"/>
    <property type="match status" value="1"/>
</dbReference>
<dbReference type="AlphaFoldDB" id="A0A8G0ZYQ4"/>
<evidence type="ECO:0000256" key="3">
    <source>
        <dbReference type="ARBA" id="ARBA00022723"/>
    </source>
</evidence>
<dbReference type="PANTHER" id="PTHR30352:SF22">
    <property type="entry name" value="PYRUVATE FORMATE-LYASE ACTIVATING ENZYME HOMOLOG"/>
    <property type="match status" value="1"/>
</dbReference>
<gene>
    <name evidence="8" type="ORF">E2N92_03860</name>
</gene>
<dbReference type="InterPro" id="IPR058240">
    <property type="entry name" value="rSAM_sf"/>
</dbReference>
<evidence type="ECO:0000256" key="6">
    <source>
        <dbReference type="PIRSR" id="PIRSR004869-50"/>
    </source>
</evidence>
<dbReference type="InterPro" id="IPR034457">
    <property type="entry name" value="Organic_radical-activating"/>
</dbReference>
<dbReference type="GO" id="GO:0051539">
    <property type="term" value="F:4 iron, 4 sulfur cluster binding"/>
    <property type="evidence" value="ECO:0007669"/>
    <property type="project" value="UniProtKB-KW"/>
</dbReference>
<proteinExistence type="predicted"/>
<feature type="binding site" evidence="6">
    <location>
        <position position="136"/>
    </location>
    <ligand>
        <name>[4Fe-4S] cluster</name>
        <dbReference type="ChEBI" id="CHEBI:49883"/>
        <note>4Fe-4S-S-AdoMet</note>
    </ligand>
</feature>
<dbReference type="OrthoDB" id="371936at2157"/>
<keyword evidence="2 6" id="KW-0949">S-adenosyl-L-methionine</keyword>
<sequence length="346" mass="37556">MIPCRQCGVRPAAEVIGLCAECLRALPVGEVPDVHSPVRKKFGLPARPPKSRGGVPCTLCANECLMGPGETGFCGLRWNEGGRLITAAPKGAALAATYYDPLPTNCCAAWFCQGSGERGSNLAVFFYGCNFDCLFCQNASHKRVCEAPTVREEDMVEQACAAHVRCVCFFGGSPEPQLPFALRVAGRVVEESENSRHICWEWNGCGHPALVRRAARLSAASGGTVKFDLKAYHPNIGYALSGVGNRRAYENFAMVAREVPEKEVLTATTLLVPSYVDEKEVTAIARFIAAIDPEIPYSLLVFHPDFAMADLPITPRSQVAACERAAKRYLSRVEVGNRHLLMYAGD</sequence>
<keyword evidence="9" id="KW-1185">Reference proteome</keyword>
<evidence type="ECO:0000313" key="8">
    <source>
        <dbReference type="EMBL" id="QYZ78619.1"/>
    </source>
</evidence>
<feature type="binding site" evidence="6">
    <location>
        <position position="133"/>
    </location>
    <ligand>
        <name>[4Fe-4S] cluster</name>
        <dbReference type="ChEBI" id="CHEBI:49883"/>
        <note>4Fe-4S-S-AdoMet</note>
    </ligand>
</feature>
<dbReference type="EMBL" id="CP037968">
    <property type="protein sequence ID" value="QYZ78619.1"/>
    <property type="molecule type" value="Genomic_DNA"/>
</dbReference>
<evidence type="ECO:0000259" key="7">
    <source>
        <dbReference type="Pfam" id="PF04055"/>
    </source>
</evidence>
<keyword evidence="4 6" id="KW-0408">Iron</keyword>
<dbReference type="SUPFAM" id="SSF102114">
    <property type="entry name" value="Radical SAM enzymes"/>
    <property type="match status" value="1"/>
</dbReference>
<comment type="cofactor">
    <cofactor evidence="6">
        <name>[4Fe-4S] cluster</name>
        <dbReference type="ChEBI" id="CHEBI:49883"/>
    </cofactor>
    <text evidence="6">Binds 1 [4Fe-4S] cluster. The cluster is coordinated with 3 cysteines and an exchangeable S-adenosyl-L-methionine.</text>
</comment>
<dbReference type="InterPro" id="IPR007197">
    <property type="entry name" value="rSAM"/>
</dbReference>
<organism evidence="8 9">
    <name type="scientific">Methanofollis formosanus</name>
    <dbReference type="NCBI Taxonomy" id="299308"/>
    <lineage>
        <taxon>Archaea</taxon>
        <taxon>Methanobacteriati</taxon>
        <taxon>Methanobacteriota</taxon>
        <taxon>Stenosarchaea group</taxon>
        <taxon>Methanomicrobia</taxon>
        <taxon>Methanomicrobiales</taxon>
        <taxon>Methanomicrobiaceae</taxon>
        <taxon>Methanofollis</taxon>
    </lineage>
</organism>
<dbReference type="Pfam" id="PF04055">
    <property type="entry name" value="Radical_SAM"/>
    <property type="match status" value="1"/>
</dbReference>
<evidence type="ECO:0000313" key="9">
    <source>
        <dbReference type="Proteomes" id="UP000826709"/>
    </source>
</evidence>
<reference evidence="8" key="2">
    <citation type="submission" date="2019-03" db="EMBL/GenBank/DDBJ databases">
        <authorList>
            <person name="Chen S.-C."/>
            <person name="Wu S.-Y."/>
            <person name="Lai M.-C."/>
        </authorList>
    </citation>
    <scope>NUCLEOTIDE SEQUENCE</scope>
    <source>
        <strain evidence="8">ML15</strain>
    </source>
</reference>
<evidence type="ECO:0000256" key="2">
    <source>
        <dbReference type="ARBA" id="ARBA00022691"/>
    </source>
</evidence>
<accession>A0A8G0ZYQ4</accession>
<reference evidence="8" key="1">
    <citation type="journal article" date="2005" name="Int. J. Syst. Evol. Microbiol.">
        <title>Methanofollis formosanus sp. nov., isolated from a fish pond.</title>
        <authorList>
            <person name="Wu S.Y."/>
            <person name="Chen S.C."/>
            <person name="Lai M.C."/>
        </authorList>
    </citation>
    <scope>NUCLEOTIDE SEQUENCE</scope>
    <source>
        <strain evidence="8">ML15</strain>
    </source>
</reference>
<dbReference type="RefSeq" id="WP_220682381.1">
    <property type="nucleotide sequence ID" value="NZ_CP037968.1"/>
</dbReference>
<dbReference type="GO" id="GO:0003824">
    <property type="term" value="F:catalytic activity"/>
    <property type="evidence" value="ECO:0007669"/>
    <property type="project" value="InterPro"/>
</dbReference>
<feature type="binding site" evidence="6">
    <location>
        <position position="129"/>
    </location>
    <ligand>
        <name>[4Fe-4S] cluster</name>
        <dbReference type="ChEBI" id="CHEBI:49883"/>
        <note>4Fe-4S-S-AdoMet</note>
    </ligand>
</feature>
<feature type="domain" description="Radical SAM core" evidence="7">
    <location>
        <begin position="125"/>
        <end position="286"/>
    </location>
</feature>
<dbReference type="PIRSF" id="PIRSF004869">
    <property type="entry name" value="PflX_prd"/>
    <property type="match status" value="1"/>
</dbReference>
<evidence type="ECO:0000256" key="4">
    <source>
        <dbReference type="ARBA" id="ARBA00023004"/>
    </source>
</evidence>
<evidence type="ECO:0000256" key="5">
    <source>
        <dbReference type="ARBA" id="ARBA00023014"/>
    </source>
</evidence>
<protein>
    <submittedName>
        <fullName evidence="8">Radical SAM protein</fullName>
    </submittedName>
</protein>
<keyword evidence="3 6" id="KW-0479">Metal-binding</keyword>
<dbReference type="Proteomes" id="UP000826709">
    <property type="component" value="Chromosome"/>
</dbReference>
<dbReference type="Gene3D" id="3.20.20.70">
    <property type="entry name" value="Aldolase class I"/>
    <property type="match status" value="1"/>
</dbReference>
<dbReference type="KEGG" id="mfk:E2N92_03860"/>
<evidence type="ECO:0000256" key="1">
    <source>
        <dbReference type="ARBA" id="ARBA00022485"/>
    </source>
</evidence>
<keyword evidence="1" id="KW-0004">4Fe-4S</keyword>